<dbReference type="InterPro" id="IPR027640">
    <property type="entry name" value="Kinesin-like_fam"/>
</dbReference>
<keyword evidence="4" id="KW-1185">Reference proteome</keyword>
<accession>A0ABQ6MNY4</accession>
<evidence type="ECO:0000259" key="2">
    <source>
        <dbReference type="PROSITE" id="PS50067"/>
    </source>
</evidence>
<dbReference type="Pfam" id="PF00561">
    <property type="entry name" value="Abhydrolase_1"/>
    <property type="match status" value="1"/>
</dbReference>
<protein>
    <recommendedName>
        <fullName evidence="2">Kinesin motor domain-containing protein</fullName>
    </recommendedName>
</protein>
<dbReference type="InterPro" id="IPR027417">
    <property type="entry name" value="P-loop_NTPase"/>
</dbReference>
<dbReference type="SUPFAM" id="SSF53474">
    <property type="entry name" value="alpha/beta-Hydrolases"/>
    <property type="match status" value="2"/>
</dbReference>
<evidence type="ECO:0000256" key="1">
    <source>
        <dbReference type="PROSITE-ProRule" id="PRU00283"/>
    </source>
</evidence>
<sequence length="807" mass="85404">MTPQVAAAAQFYRAVTPLGALSRCFSVEILYIPPPSPAPAPPRTLLCLHGHGSEGTMMHWCTLFPSFRQTHAILAIDFPCFGRSSGPSGQANLWRSSDSDLIHRLLSSLSCPPSSVDALAQCMGAGALLRAIAADPTPFSGKIVTHNATIGAWPSSLDARVASSGLRILAYHEVDPDHMREAVCYKNLKRLALSQPESAALVDNALDRGNALEMSSVAVEGLSRTGCVSYKDPHPHVLERIRRFVHSQPPARKNKNFELASIVGADGNKTCSDPKSRFQVYARVRPLLHEEAAGSLTRKSSTTISAKNVAFDFASTFHGSAPVTAVIDPLLSAFLSGSSSGVLFCYGQTGSGKTFTVDQLVRHVSTLPRQLAASYVQIYHESFFDLFDGNSKLSSSSAVPTSLAILSSDLPAAVDRANALRNTESTRMNAASSRSHSLLTLTSPANPAVTLTIVDLAGSERVKRSGARGDRLAEACAINSSLSGLVRVLHSVIDPAAKHTPARDCALTYALKDVFQCPRTRVAMVACVSPDGESDGETLCTLRFAAGCTWVGAEKKKRRRSPGKRVGRERLEALEATYREVEGRFGAGAGNIVTSGGVSVRGWEAGSGRDVDVVLLHYYGGAAIREGAYGTWDVAEVGERLRAAGVNARVLAPDFPGHGGSSALETQSAKPERSAFNQGGGGVATVLEVLDETGCGERTVVVGFDWGGGVAVAAAEAHAERVKGVVAWNAAYRQEAGEAVGGGQRWLGGVPYRRAVWTDSVWITKAKSDKVCEKLGLKEGVRKSKGGGCMEALVEVAQAVAVPTSVK</sequence>
<gene>
    <name evidence="3" type="ORF">TeGR_g2346</name>
</gene>
<feature type="domain" description="Kinesin motor" evidence="2">
    <location>
        <begin position="277"/>
        <end position="551"/>
    </location>
</feature>
<keyword evidence="1" id="KW-0067">ATP-binding</keyword>
<dbReference type="EMBL" id="BRYB01003076">
    <property type="protein sequence ID" value="GMI30018.1"/>
    <property type="molecule type" value="Genomic_DNA"/>
</dbReference>
<dbReference type="Pfam" id="PF00225">
    <property type="entry name" value="Kinesin"/>
    <property type="match status" value="1"/>
</dbReference>
<reference evidence="3 4" key="1">
    <citation type="journal article" date="2023" name="Commun. Biol.">
        <title>Genome analysis of Parmales, the sister group of diatoms, reveals the evolutionary specialization of diatoms from phago-mixotrophs to photoautotrophs.</title>
        <authorList>
            <person name="Ban H."/>
            <person name="Sato S."/>
            <person name="Yoshikawa S."/>
            <person name="Yamada K."/>
            <person name="Nakamura Y."/>
            <person name="Ichinomiya M."/>
            <person name="Sato N."/>
            <person name="Blanc-Mathieu R."/>
            <person name="Endo H."/>
            <person name="Kuwata A."/>
            <person name="Ogata H."/>
        </authorList>
    </citation>
    <scope>NUCLEOTIDE SEQUENCE [LARGE SCALE GENOMIC DNA]</scope>
</reference>
<proteinExistence type="inferred from homology"/>
<comment type="similarity">
    <text evidence="1">Belongs to the TRAFAC class myosin-kinesin ATPase superfamily. Kinesin family.</text>
</comment>
<dbReference type="Gene3D" id="3.40.850.10">
    <property type="entry name" value="Kinesin motor domain"/>
    <property type="match status" value="1"/>
</dbReference>
<keyword evidence="1" id="KW-0547">Nucleotide-binding</keyword>
<dbReference type="PROSITE" id="PS50067">
    <property type="entry name" value="KINESIN_MOTOR_2"/>
    <property type="match status" value="1"/>
</dbReference>
<dbReference type="SUPFAM" id="SSF52540">
    <property type="entry name" value="P-loop containing nucleoside triphosphate hydrolases"/>
    <property type="match status" value="1"/>
</dbReference>
<dbReference type="Proteomes" id="UP001165060">
    <property type="component" value="Unassembled WGS sequence"/>
</dbReference>
<organism evidence="3 4">
    <name type="scientific">Tetraparma gracilis</name>
    <dbReference type="NCBI Taxonomy" id="2962635"/>
    <lineage>
        <taxon>Eukaryota</taxon>
        <taxon>Sar</taxon>
        <taxon>Stramenopiles</taxon>
        <taxon>Ochrophyta</taxon>
        <taxon>Bolidophyceae</taxon>
        <taxon>Parmales</taxon>
        <taxon>Triparmaceae</taxon>
        <taxon>Tetraparma</taxon>
    </lineage>
</organism>
<dbReference type="PRINTS" id="PR00380">
    <property type="entry name" value="KINESINHEAVY"/>
</dbReference>
<dbReference type="InterPro" id="IPR036961">
    <property type="entry name" value="Kinesin_motor_dom_sf"/>
</dbReference>
<dbReference type="InterPro" id="IPR029058">
    <property type="entry name" value="AB_hydrolase_fold"/>
</dbReference>
<dbReference type="InterPro" id="IPR001752">
    <property type="entry name" value="Kinesin_motor_dom"/>
</dbReference>
<keyword evidence="1" id="KW-0505">Motor protein</keyword>
<feature type="binding site" evidence="1">
    <location>
        <begin position="347"/>
        <end position="354"/>
    </location>
    <ligand>
        <name>ATP</name>
        <dbReference type="ChEBI" id="CHEBI:30616"/>
    </ligand>
</feature>
<dbReference type="SMART" id="SM00129">
    <property type="entry name" value="KISc"/>
    <property type="match status" value="1"/>
</dbReference>
<evidence type="ECO:0000313" key="4">
    <source>
        <dbReference type="Proteomes" id="UP001165060"/>
    </source>
</evidence>
<name>A0ABQ6MNY4_9STRA</name>
<comment type="caution">
    <text evidence="3">The sequence shown here is derived from an EMBL/GenBank/DDBJ whole genome shotgun (WGS) entry which is preliminary data.</text>
</comment>
<dbReference type="PANTHER" id="PTHR24115">
    <property type="entry name" value="KINESIN-RELATED"/>
    <property type="match status" value="1"/>
</dbReference>
<dbReference type="InterPro" id="IPR000073">
    <property type="entry name" value="AB_hydrolase_1"/>
</dbReference>
<evidence type="ECO:0000313" key="3">
    <source>
        <dbReference type="EMBL" id="GMI30018.1"/>
    </source>
</evidence>
<dbReference type="Gene3D" id="3.40.50.1820">
    <property type="entry name" value="alpha/beta hydrolase"/>
    <property type="match status" value="2"/>
</dbReference>